<keyword evidence="1" id="KW-0812">Transmembrane</keyword>
<organism evidence="2 3">
    <name type="scientific">Gloeothece verrucosa (strain PCC 7822)</name>
    <name type="common">Cyanothece sp. (strain PCC 7822)</name>
    <dbReference type="NCBI Taxonomy" id="497965"/>
    <lineage>
        <taxon>Bacteria</taxon>
        <taxon>Bacillati</taxon>
        <taxon>Cyanobacteriota</taxon>
        <taxon>Cyanophyceae</taxon>
        <taxon>Oscillatoriophycideae</taxon>
        <taxon>Chroococcales</taxon>
        <taxon>Aphanothecaceae</taxon>
        <taxon>Gloeothece</taxon>
        <taxon>Gloeothece verrucosa</taxon>
    </lineage>
</organism>
<feature type="transmembrane region" description="Helical" evidence="1">
    <location>
        <begin position="6"/>
        <end position="31"/>
    </location>
</feature>
<feature type="transmembrane region" description="Helical" evidence="1">
    <location>
        <begin position="292"/>
        <end position="321"/>
    </location>
</feature>
<evidence type="ECO:0000313" key="2">
    <source>
        <dbReference type="EMBL" id="ADN12235.1"/>
    </source>
</evidence>
<proteinExistence type="predicted"/>
<accession>E0UJJ1</accession>
<keyword evidence="3" id="KW-1185">Reference proteome</keyword>
<dbReference type="InterPro" id="IPR050256">
    <property type="entry name" value="Glycosyltransferase_2"/>
</dbReference>
<dbReference type="EMBL" id="CP002198">
    <property type="protein sequence ID" value="ADN12235.1"/>
    <property type="molecule type" value="Genomic_DNA"/>
</dbReference>
<dbReference type="PANTHER" id="PTHR48090:SF6">
    <property type="entry name" value="SLR5056 PROTEIN"/>
    <property type="match status" value="1"/>
</dbReference>
<dbReference type="CAZy" id="GT2">
    <property type="family name" value="Glycosyltransferase Family 2"/>
</dbReference>
<dbReference type="InterPro" id="IPR029044">
    <property type="entry name" value="Nucleotide-diphossugar_trans"/>
</dbReference>
<dbReference type="AlphaFoldDB" id="E0UJJ1"/>
<dbReference type="HOGENOM" id="CLU_023978_1_2_3"/>
<gene>
    <name evidence="2" type="ordered locus">Cyan7822_0185</name>
</gene>
<dbReference type="CDD" id="cd06438">
    <property type="entry name" value="EpsO_like"/>
    <property type="match status" value="1"/>
</dbReference>
<dbReference type="eggNOG" id="COG1215">
    <property type="taxonomic scope" value="Bacteria"/>
</dbReference>
<name>E0UJJ1_GLOV7</name>
<reference evidence="3" key="1">
    <citation type="journal article" date="2011" name="MBio">
        <title>Novel metabolic attributes of the genus Cyanothece, comprising a group of unicellular nitrogen-fixing Cyanobacteria.</title>
        <authorList>
            <person name="Bandyopadhyay A."/>
            <person name="Elvitigala T."/>
            <person name="Welsh E."/>
            <person name="Stockel J."/>
            <person name="Liberton M."/>
            <person name="Min H."/>
            <person name="Sherman L.A."/>
            <person name="Pakrasi H.B."/>
        </authorList>
    </citation>
    <scope>NUCLEOTIDE SEQUENCE [LARGE SCALE GENOMIC DNA]</scope>
    <source>
        <strain evidence="3">PCC 7822</strain>
    </source>
</reference>
<dbReference type="PANTHER" id="PTHR48090">
    <property type="entry name" value="UNDECAPRENYL-PHOSPHATE 4-DEOXY-4-FORMAMIDO-L-ARABINOSE TRANSFERASE-RELATED"/>
    <property type="match status" value="1"/>
</dbReference>
<dbReference type="SUPFAM" id="SSF53448">
    <property type="entry name" value="Nucleotide-diphospho-sugar transferases"/>
    <property type="match status" value="1"/>
</dbReference>
<dbReference type="Pfam" id="PF13641">
    <property type="entry name" value="Glyco_tranf_2_3"/>
    <property type="match status" value="1"/>
</dbReference>
<evidence type="ECO:0000313" key="3">
    <source>
        <dbReference type="Proteomes" id="UP000008206"/>
    </source>
</evidence>
<keyword evidence="1" id="KW-0472">Membrane</keyword>
<protein>
    <submittedName>
        <fullName evidence="2">Glycosyl transferase family 2</fullName>
    </submittedName>
</protein>
<dbReference type="OrthoDB" id="9797391at2"/>
<dbReference type="KEGG" id="cyj:Cyan7822_0185"/>
<dbReference type="Gene3D" id="3.90.550.10">
    <property type="entry name" value="Spore Coat Polysaccharide Biosynthesis Protein SpsA, Chain A"/>
    <property type="match status" value="1"/>
</dbReference>
<dbReference type="GO" id="GO:0016740">
    <property type="term" value="F:transferase activity"/>
    <property type="evidence" value="ECO:0007669"/>
    <property type="project" value="UniProtKB-KW"/>
</dbReference>
<dbReference type="Proteomes" id="UP000008206">
    <property type="component" value="Chromosome"/>
</dbReference>
<feature type="transmembrane region" description="Helical" evidence="1">
    <location>
        <begin position="327"/>
        <end position="350"/>
    </location>
</feature>
<dbReference type="RefSeq" id="WP_013320345.1">
    <property type="nucleotide sequence ID" value="NC_014501.1"/>
</dbReference>
<keyword evidence="2" id="KW-0808">Transferase</keyword>
<sequence>MFLGSFTLFMLAIGLLAPIFVFVVECGLAVVKPAEKKPNPEKTQRPTLAILIPAHNEALVIGDTLAALLPQLTPKDEIVVIADNCTDNTVAIAANRGVQVLERTDDTRRGKGYALDYGMQYLNKNPPEVVIILDADCKVSANTITEIACKVKKTQRPVQATYLMEQSLNPTAKDTISRLALLIKNFVRPLGLASLGLPCLLTGSGMGFPWTVLAQVSLAGNKTADDMQLTVDLALAGFCPIYCHQARVIGRLMENQAAISQRKRWEHGHLEMILTHSWVLFKQAFVQRRLDLLALALELFVPPLSLLVLFWLTVSLAGLGVAMVENIWIPLWILGIEGLLIVSAVLLAWAKFGRDHISAKNLLAIPMYIFWKIPIYLGFILKPQTQWLTTERDEPLS</sequence>
<evidence type="ECO:0000256" key="1">
    <source>
        <dbReference type="SAM" id="Phobius"/>
    </source>
</evidence>
<dbReference type="STRING" id="497965.Cyan7822_0185"/>
<keyword evidence="1" id="KW-1133">Transmembrane helix</keyword>
<feature type="transmembrane region" description="Helical" evidence="1">
    <location>
        <begin position="362"/>
        <end position="381"/>
    </location>
</feature>